<evidence type="ECO:0000256" key="2">
    <source>
        <dbReference type="SAM" id="Phobius"/>
    </source>
</evidence>
<reference evidence="4" key="3">
    <citation type="submission" date="2025-09" db="UniProtKB">
        <authorList>
            <consortium name="Ensembl"/>
        </authorList>
    </citation>
    <scope>IDENTIFICATION</scope>
</reference>
<dbReference type="Pfam" id="PF00059">
    <property type="entry name" value="Lectin_C"/>
    <property type="match status" value="1"/>
</dbReference>
<name>A0A673AFH7_9TELE</name>
<dbReference type="InterPro" id="IPR016187">
    <property type="entry name" value="CTDL_fold"/>
</dbReference>
<dbReference type="InterPro" id="IPR050111">
    <property type="entry name" value="C-type_lectin/snaclec_domain"/>
</dbReference>
<keyword evidence="2" id="KW-0472">Membrane</keyword>
<dbReference type="InterPro" id="IPR001304">
    <property type="entry name" value="C-type_lectin-like"/>
</dbReference>
<dbReference type="SMART" id="SM00034">
    <property type="entry name" value="CLECT"/>
    <property type="match status" value="1"/>
</dbReference>
<keyword evidence="5" id="KW-1185">Reference proteome</keyword>
<dbReference type="AlphaFoldDB" id="A0A673AFH7"/>
<dbReference type="InParanoid" id="A0A673AFH7"/>
<evidence type="ECO:0000259" key="3">
    <source>
        <dbReference type="PROSITE" id="PS50041"/>
    </source>
</evidence>
<reference evidence="4" key="1">
    <citation type="submission" date="2019-06" db="EMBL/GenBank/DDBJ databases">
        <authorList>
            <consortium name="Wellcome Sanger Institute Data Sharing"/>
        </authorList>
    </citation>
    <scope>NUCLEOTIDE SEQUENCE [LARGE SCALE GENOMIC DNA]</scope>
</reference>
<dbReference type="SUPFAM" id="SSF56436">
    <property type="entry name" value="C-type lectin-like"/>
    <property type="match status" value="1"/>
</dbReference>
<evidence type="ECO:0000256" key="1">
    <source>
        <dbReference type="SAM" id="MobiDB-lite"/>
    </source>
</evidence>
<accession>A0A673AFH7</accession>
<gene>
    <name evidence="4" type="primary">LOC115438152</name>
</gene>
<dbReference type="InterPro" id="IPR016186">
    <property type="entry name" value="C-type_lectin-like/link_sf"/>
</dbReference>
<dbReference type="Gene3D" id="3.10.100.10">
    <property type="entry name" value="Mannose-Binding Protein A, subunit A"/>
    <property type="match status" value="1"/>
</dbReference>
<reference evidence="4" key="2">
    <citation type="submission" date="2025-08" db="UniProtKB">
        <authorList>
            <consortium name="Ensembl"/>
        </authorList>
    </citation>
    <scope>IDENTIFICATION</scope>
</reference>
<feature type="domain" description="C-type lectin" evidence="3">
    <location>
        <begin position="88"/>
        <end position="209"/>
    </location>
</feature>
<keyword evidence="2" id="KW-0812">Transmembrane</keyword>
<feature type="region of interest" description="Disordered" evidence="1">
    <location>
        <begin position="40"/>
        <end position="73"/>
    </location>
</feature>
<feature type="compositionally biased region" description="Acidic residues" evidence="1">
    <location>
        <begin position="45"/>
        <end position="68"/>
    </location>
</feature>
<sequence length="214" mass="23771">MCLSALKAFIWDICIICTVVMKLLVVFLLVGSMLVLSEGFPEPEPGPEAEPTEEREADTESADEESADGDEHSVVKRARRCPCGWRRFGTRCLVVKGPLKWVDAQRRCQSMGGNLLSVHNAQQINQALSLLGKRRTWIAASDAQEEGQWLNVDGTPFNYANWCSGEPNNAGGREHCVEINNTGTGGRNTYGRKCWNDVSCRSRLHSICTRRVNS</sequence>
<organism evidence="4 5">
    <name type="scientific">Sphaeramia orbicularis</name>
    <name type="common">orbiculate cardinalfish</name>
    <dbReference type="NCBI Taxonomy" id="375764"/>
    <lineage>
        <taxon>Eukaryota</taxon>
        <taxon>Metazoa</taxon>
        <taxon>Chordata</taxon>
        <taxon>Craniata</taxon>
        <taxon>Vertebrata</taxon>
        <taxon>Euteleostomi</taxon>
        <taxon>Actinopterygii</taxon>
        <taxon>Neopterygii</taxon>
        <taxon>Teleostei</taxon>
        <taxon>Neoteleostei</taxon>
        <taxon>Acanthomorphata</taxon>
        <taxon>Gobiaria</taxon>
        <taxon>Kurtiformes</taxon>
        <taxon>Apogonoidei</taxon>
        <taxon>Apogonidae</taxon>
        <taxon>Apogoninae</taxon>
        <taxon>Sphaeramia</taxon>
    </lineage>
</organism>
<protein>
    <recommendedName>
        <fullName evidence="3">C-type lectin domain-containing protein</fullName>
    </recommendedName>
</protein>
<feature type="transmembrane region" description="Helical" evidence="2">
    <location>
        <begin position="9"/>
        <end position="36"/>
    </location>
</feature>
<dbReference type="Proteomes" id="UP000472271">
    <property type="component" value="Chromosome 18"/>
</dbReference>
<dbReference type="PANTHER" id="PTHR22803">
    <property type="entry name" value="MANNOSE, PHOSPHOLIPASE, LECTIN RECEPTOR RELATED"/>
    <property type="match status" value="1"/>
</dbReference>
<proteinExistence type="predicted"/>
<dbReference type="FunCoup" id="A0A673AFH7">
    <property type="interactions" value="788"/>
</dbReference>
<keyword evidence="2" id="KW-1133">Transmembrane helix</keyword>
<dbReference type="Ensembl" id="ENSSORT00005028272.1">
    <property type="protein sequence ID" value="ENSSORP00005027483.1"/>
    <property type="gene ID" value="ENSSORG00005013132.1"/>
</dbReference>
<dbReference type="PROSITE" id="PS50041">
    <property type="entry name" value="C_TYPE_LECTIN_2"/>
    <property type="match status" value="1"/>
</dbReference>
<evidence type="ECO:0000313" key="5">
    <source>
        <dbReference type="Proteomes" id="UP000472271"/>
    </source>
</evidence>
<evidence type="ECO:0000313" key="4">
    <source>
        <dbReference type="Ensembl" id="ENSSORP00005027483.1"/>
    </source>
</evidence>